<proteinExistence type="predicted"/>
<sequence>MHVFHFVGIAAEVEQQRGGDVVGQVADDFFAPGHAGEIELQYIAFVDNEFTGIGPGFQVAYDVAVDFAHMQAIELGGQGLGNRAEAGADFHYGIGGLRPHGLDDIGNDAGILQKVLPEAFAGGVLGHSGEPGGSWREKCGLYQIRRCAWALYKKASLKTLIA</sequence>
<dbReference type="Proteomes" id="UP000005837">
    <property type="component" value="Unassembled WGS sequence"/>
</dbReference>
<organism evidence="1 2">
    <name type="scientific">Eikenella corrodens ATCC 23834</name>
    <dbReference type="NCBI Taxonomy" id="546274"/>
    <lineage>
        <taxon>Bacteria</taxon>
        <taxon>Pseudomonadati</taxon>
        <taxon>Pseudomonadota</taxon>
        <taxon>Betaproteobacteria</taxon>
        <taxon>Neisseriales</taxon>
        <taxon>Neisseriaceae</taxon>
        <taxon>Eikenella</taxon>
    </lineage>
</organism>
<dbReference type="HOGENOM" id="CLU_1632783_0_0_4"/>
<gene>
    <name evidence="1" type="ORF">EIKCOROL_00384</name>
</gene>
<evidence type="ECO:0000313" key="2">
    <source>
        <dbReference type="Proteomes" id="UP000005837"/>
    </source>
</evidence>
<protein>
    <submittedName>
        <fullName evidence="1">Uncharacterized protein</fullName>
    </submittedName>
</protein>
<accession>C0DSR1</accession>
<dbReference type="EMBL" id="ACEA01000007">
    <property type="protein sequence ID" value="EEG24908.1"/>
    <property type="molecule type" value="Genomic_DNA"/>
</dbReference>
<name>C0DSR1_EIKCO</name>
<reference evidence="1 2" key="1">
    <citation type="submission" date="2009-01" db="EMBL/GenBank/DDBJ databases">
        <authorList>
            <person name="Fulton L."/>
            <person name="Clifton S."/>
            <person name="Chinwalla A.T."/>
            <person name="Mitreva M."/>
            <person name="Sodergren E."/>
            <person name="Weinstock G."/>
            <person name="Clifton S."/>
            <person name="Dooling D.J."/>
            <person name="Fulton B."/>
            <person name="Minx P."/>
            <person name="Pepin K.H."/>
            <person name="Johnson M."/>
            <person name="Bhonagiri V."/>
            <person name="Nash W.E."/>
            <person name="Mardis E.R."/>
            <person name="Wilson R.K."/>
        </authorList>
    </citation>
    <scope>NUCLEOTIDE SEQUENCE [LARGE SCALE GENOMIC DNA]</scope>
    <source>
        <strain evidence="1 2">ATCC 23834</strain>
    </source>
</reference>
<evidence type="ECO:0000313" key="1">
    <source>
        <dbReference type="EMBL" id="EEG24908.1"/>
    </source>
</evidence>
<dbReference type="AlphaFoldDB" id="C0DSR1"/>
<comment type="caution">
    <text evidence="1">The sequence shown here is derived from an EMBL/GenBank/DDBJ whole genome shotgun (WGS) entry which is preliminary data.</text>
</comment>